<evidence type="ECO:0000256" key="1">
    <source>
        <dbReference type="ARBA" id="ARBA00004191"/>
    </source>
</evidence>
<keyword evidence="12" id="KW-1185">Reference proteome</keyword>
<keyword evidence="4" id="KW-0964">Secreted</keyword>
<evidence type="ECO:0000256" key="9">
    <source>
        <dbReference type="RuleBase" id="RU361169"/>
    </source>
</evidence>
<evidence type="ECO:0000256" key="3">
    <source>
        <dbReference type="ARBA" id="ARBA00022512"/>
    </source>
</evidence>
<proteinExistence type="inferred from homology"/>
<evidence type="ECO:0000256" key="2">
    <source>
        <dbReference type="ARBA" id="ARBA00008834"/>
    </source>
</evidence>
<dbReference type="GO" id="GO:0071555">
    <property type="term" value="P:cell wall organization"/>
    <property type="evidence" value="ECO:0007669"/>
    <property type="project" value="UniProtKB-KW"/>
</dbReference>
<dbReference type="GO" id="GO:0004650">
    <property type="term" value="F:polygalacturonase activity"/>
    <property type="evidence" value="ECO:0007669"/>
    <property type="project" value="InterPro"/>
</dbReference>
<dbReference type="InterPro" id="IPR011050">
    <property type="entry name" value="Pectin_lyase_fold/virulence"/>
</dbReference>
<protein>
    <recommendedName>
        <fullName evidence="13">Exopolygalacturonase-like</fullName>
    </recommendedName>
</protein>
<dbReference type="InterPro" id="IPR000743">
    <property type="entry name" value="Glyco_hydro_28"/>
</dbReference>
<evidence type="ECO:0008006" key="13">
    <source>
        <dbReference type="Google" id="ProtNLM"/>
    </source>
</evidence>
<feature type="signal peptide" evidence="10">
    <location>
        <begin position="1"/>
        <end position="27"/>
    </location>
</feature>
<sequence>MAITRGINVKALLLILSLALLSFGSEAAFRGRSGRRVARPHPRPRHGIAGPPFTIFNVRRFGAKPDGRTDNAQPLMKAWIAACHWRGNARLVIPLGRYLTGPVTFAGPCSNPTPIVVQVMGTVIASTDISEYSSAEWVTFEHLNGLVVTGGGTFDGQGAAVWKYNDCHNHANCQLLPTSIKFNSVTNGIVRQIKSVNSKSFHMAITNCQNFNAHHLHITAPGESPNTDGIHISSSSAVRVSRAAIGTGDDCISIGQGATNISIYKVTCGPGHGISVGSLGKYSNEKDVRGISVKNCTLSNTDNGVRIKTWPGSPPSQASSFYFEDIVMNNVKNPIIIDQQYCAKSSCDSKPSRVKVSDVHYKNIRGTSASNVAVKIMCSQQFPCQNVQLFNINLKYNGYKQKGLSTTASCSNAKLGFGGIQNPPPCR</sequence>
<keyword evidence="10" id="KW-0732">Signal</keyword>
<name>A0A835D261_TETSI</name>
<keyword evidence="7" id="KW-0961">Cell wall biogenesis/degradation</keyword>
<dbReference type="PANTHER" id="PTHR31375">
    <property type="match status" value="1"/>
</dbReference>
<dbReference type="EMBL" id="JABCRI010000020">
    <property type="protein sequence ID" value="KAF8387723.1"/>
    <property type="molecule type" value="Genomic_DNA"/>
</dbReference>
<evidence type="ECO:0000313" key="11">
    <source>
        <dbReference type="EMBL" id="KAF8387723.1"/>
    </source>
</evidence>
<keyword evidence="5 9" id="KW-0378">Hydrolase</keyword>
<evidence type="ECO:0000256" key="4">
    <source>
        <dbReference type="ARBA" id="ARBA00022525"/>
    </source>
</evidence>
<reference evidence="11 12" key="1">
    <citation type="submission" date="2020-04" db="EMBL/GenBank/DDBJ databases">
        <title>Plant Genome Project.</title>
        <authorList>
            <person name="Zhang R.-G."/>
        </authorList>
    </citation>
    <scope>NUCLEOTIDE SEQUENCE [LARGE SCALE GENOMIC DNA]</scope>
    <source>
        <strain evidence="11">YNK0</strain>
        <tissue evidence="11">Leaf</tissue>
    </source>
</reference>
<dbReference type="Pfam" id="PF00295">
    <property type="entry name" value="Glyco_hydro_28"/>
    <property type="match status" value="1"/>
</dbReference>
<feature type="chain" id="PRO_5032991188" description="Exopolygalacturonase-like" evidence="10">
    <location>
        <begin position="28"/>
        <end position="427"/>
    </location>
</feature>
<dbReference type="Proteomes" id="UP000655225">
    <property type="component" value="Unassembled WGS sequence"/>
</dbReference>
<evidence type="ECO:0000313" key="12">
    <source>
        <dbReference type="Proteomes" id="UP000655225"/>
    </source>
</evidence>
<comment type="similarity">
    <text evidence="2 9">Belongs to the glycosyl hydrolase 28 family.</text>
</comment>
<dbReference type="FunFam" id="2.160.20.10:FF:000004">
    <property type="entry name" value="Pectin lyase-like superfamily protein"/>
    <property type="match status" value="1"/>
</dbReference>
<keyword evidence="3" id="KW-0134">Cell wall</keyword>
<evidence type="ECO:0000256" key="7">
    <source>
        <dbReference type="ARBA" id="ARBA00023316"/>
    </source>
</evidence>
<dbReference type="InterPro" id="IPR012334">
    <property type="entry name" value="Pectin_lyas_fold"/>
</dbReference>
<evidence type="ECO:0000256" key="6">
    <source>
        <dbReference type="ARBA" id="ARBA00023295"/>
    </source>
</evidence>
<dbReference type="OMA" id="WQFNDCK"/>
<evidence type="ECO:0000256" key="8">
    <source>
        <dbReference type="PROSITE-ProRule" id="PRU10052"/>
    </source>
</evidence>
<dbReference type="OrthoDB" id="187139at2759"/>
<evidence type="ECO:0000256" key="10">
    <source>
        <dbReference type="SAM" id="SignalP"/>
    </source>
</evidence>
<accession>A0A835D261</accession>
<dbReference type="GO" id="GO:0005975">
    <property type="term" value="P:carbohydrate metabolic process"/>
    <property type="evidence" value="ECO:0007669"/>
    <property type="project" value="InterPro"/>
</dbReference>
<keyword evidence="6 9" id="KW-0326">Glycosidase</keyword>
<comment type="caution">
    <text evidence="11">The sequence shown here is derived from an EMBL/GenBank/DDBJ whole genome shotgun (WGS) entry which is preliminary data.</text>
</comment>
<feature type="active site" evidence="8">
    <location>
        <position position="272"/>
    </location>
</feature>
<organism evidence="11 12">
    <name type="scientific">Tetracentron sinense</name>
    <name type="common">Spur-leaf</name>
    <dbReference type="NCBI Taxonomy" id="13715"/>
    <lineage>
        <taxon>Eukaryota</taxon>
        <taxon>Viridiplantae</taxon>
        <taxon>Streptophyta</taxon>
        <taxon>Embryophyta</taxon>
        <taxon>Tracheophyta</taxon>
        <taxon>Spermatophyta</taxon>
        <taxon>Magnoliopsida</taxon>
        <taxon>Trochodendrales</taxon>
        <taxon>Trochodendraceae</taxon>
        <taxon>Tetracentron</taxon>
    </lineage>
</organism>
<evidence type="ECO:0000256" key="5">
    <source>
        <dbReference type="ARBA" id="ARBA00022801"/>
    </source>
</evidence>
<dbReference type="AlphaFoldDB" id="A0A835D261"/>
<gene>
    <name evidence="11" type="ORF">HHK36_026377</name>
</gene>
<dbReference type="PROSITE" id="PS00502">
    <property type="entry name" value="POLYGALACTURONASE"/>
    <property type="match status" value="1"/>
</dbReference>
<dbReference type="Gene3D" id="2.160.20.10">
    <property type="entry name" value="Single-stranded right-handed beta-helix, Pectin lyase-like"/>
    <property type="match status" value="1"/>
</dbReference>
<comment type="subcellular location">
    <subcellularLocation>
        <location evidence="1">Secreted</location>
        <location evidence="1">Cell wall</location>
    </subcellularLocation>
</comment>
<dbReference type="SUPFAM" id="SSF51126">
    <property type="entry name" value="Pectin lyase-like"/>
    <property type="match status" value="1"/>
</dbReference>